<dbReference type="Gene3D" id="3.80.10.10">
    <property type="entry name" value="Ribonuclease Inhibitor"/>
    <property type="match status" value="1"/>
</dbReference>
<dbReference type="Proteomes" id="UP001630127">
    <property type="component" value="Unassembled WGS sequence"/>
</dbReference>
<proteinExistence type="predicted"/>
<keyword evidence="2" id="KW-1185">Reference proteome</keyword>
<comment type="caution">
    <text evidence="1">The sequence shown here is derived from an EMBL/GenBank/DDBJ whole genome shotgun (WGS) entry which is preliminary data.</text>
</comment>
<dbReference type="PANTHER" id="PTHR15140:SF37">
    <property type="entry name" value="UBIQUITIN-LIKE DOMAIN-CONTAINING PROTEIN"/>
    <property type="match status" value="1"/>
</dbReference>
<dbReference type="AlphaFoldDB" id="A0ABD2XZH1"/>
<name>A0ABD2XZH1_9GENT</name>
<dbReference type="PANTHER" id="PTHR15140">
    <property type="entry name" value="TUBULIN-SPECIFIC CHAPERONE E"/>
    <property type="match status" value="1"/>
</dbReference>
<organism evidence="1 2">
    <name type="scientific">Cinchona calisaya</name>
    <dbReference type="NCBI Taxonomy" id="153742"/>
    <lineage>
        <taxon>Eukaryota</taxon>
        <taxon>Viridiplantae</taxon>
        <taxon>Streptophyta</taxon>
        <taxon>Embryophyta</taxon>
        <taxon>Tracheophyta</taxon>
        <taxon>Spermatophyta</taxon>
        <taxon>Magnoliopsida</taxon>
        <taxon>eudicotyledons</taxon>
        <taxon>Gunneridae</taxon>
        <taxon>Pentapetalae</taxon>
        <taxon>asterids</taxon>
        <taxon>lamiids</taxon>
        <taxon>Gentianales</taxon>
        <taxon>Rubiaceae</taxon>
        <taxon>Cinchonoideae</taxon>
        <taxon>Cinchoneae</taxon>
        <taxon>Cinchona</taxon>
    </lineage>
</organism>
<gene>
    <name evidence="1" type="ORF">ACH5RR_039844</name>
</gene>
<dbReference type="InterPro" id="IPR032675">
    <property type="entry name" value="LRR_dom_sf"/>
</dbReference>
<sequence>MREGEFLKLKFLKLDTLNIAQWNASSDHLPNLRRLVLKNCRQLEKVPSGFGDIATLRIIEVQLCRPSVEESVGRLKEEQLEMGIEELKVFINGSKWEFCSSS</sequence>
<accession>A0ABD2XZH1</accession>
<dbReference type="EMBL" id="JBJUIK010000016">
    <property type="protein sequence ID" value="KAL3500751.1"/>
    <property type="molecule type" value="Genomic_DNA"/>
</dbReference>
<reference evidence="1 2" key="1">
    <citation type="submission" date="2024-11" db="EMBL/GenBank/DDBJ databases">
        <title>A near-complete genome assembly of Cinchona calisaya.</title>
        <authorList>
            <person name="Lian D.C."/>
            <person name="Zhao X.W."/>
            <person name="Wei L."/>
        </authorList>
    </citation>
    <scope>NUCLEOTIDE SEQUENCE [LARGE SCALE GENOMIC DNA]</scope>
    <source>
        <tissue evidence="1">Nenye</tissue>
    </source>
</reference>
<protein>
    <submittedName>
        <fullName evidence="1">Uncharacterized protein</fullName>
    </submittedName>
</protein>
<evidence type="ECO:0000313" key="1">
    <source>
        <dbReference type="EMBL" id="KAL3500751.1"/>
    </source>
</evidence>
<dbReference type="SUPFAM" id="SSF52058">
    <property type="entry name" value="L domain-like"/>
    <property type="match status" value="1"/>
</dbReference>
<evidence type="ECO:0000313" key="2">
    <source>
        <dbReference type="Proteomes" id="UP001630127"/>
    </source>
</evidence>